<dbReference type="SUPFAM" id="SSF109998">
    <property type="entry name" value="Triger factor/SurA peptide-binding domain-like"/>
    <property type="match status" value="1"/>
</dbReference>
<comment type="caution">
    <text evidence="17">The sequence shown here is derived from an EMBL/GenBank/DDBJ whole genome shotgun (WGS) entry which is preliminary data.</text>
</comment>
<dbReference type="SUPFAM" id="SSF54534">
    <property type="entry name" value="FKBP-like"/>
    <property type="match status" value="1"/>
</dbReference>
<dbReference type="PANTHER" id="PTHR30560">
    <property type="entry name" value="TRIGGER FACTOR CHAPERONE AND PEPTIDYL-PROLYL CIS/TRANS ISOMERASE"/>
    <property type="match status" value="1"/>
</dbReference>
<evidence type="ECO:0000256" key="15">
    <source>
        <dbReference type="SAM" id="MobiDB-lite"/>
    </source>
</evidence>
<dbReference type="GO" id="GO:0003755">
    <property type="term" value="F:peptidyl-prolyl cis-trans isomerase activity"/>
    <property type="evidence" value="ECO:0007669"/>
    <property type="project" value="UniProtKB-EC"/>
</dbReference>
<feature type="region of interest" description="Disordered" evidence="15">
    <location>
        <begin position="434"/>
        <end position="459"/>
    </location>
</feature>
<evidence type="ECO:0000256" key="12">
    <source>
        <dbReference type="PROSITE-ProRule" id="PRU00277"/>
    </source>
</evidence>
<comment type="catalytic activity">
    <reaction evidence="1 11 12">
        <text>[protein]-peptidylproline (omega=180) = [protein]-peptidylproline (omega=0)</text>
        <dbReference type="Rhea" id="RHEA:16237"/>
        <dbReference type="Rhea" id="RHEA-COMP:10747"/>
        <dbReference type="Rhea" id="RHEA-COMP:10748"/>
        <dbReference type="ChEBI" id="CHEBI:83833"/>
        <dbReference type="ChEBI" id="CHEBI:83834"/>
        <dbReference type="EC" id="5.2.1.8"/>
    </reaction>
</comment>
<organism evidence="17 18">
    <name type="scientific">Leptothoe kymatousa TAU-MAC 1615</name>
    <dbReference type="NCBI Taxonomy" id="2364775"/>
    <lineage>
        <taxon>Bacteria</taxon>
        <taxon>Bacillati</taxon>
        <taxon>Cyanobacteriota</taxon>
        <taxon>Cyanophyceae</taxon>
        <taxon>Nodosilineales</taxon>
        <taxon>Cymatolegaceae</taxon>
        <taxon>Leptothoe</taxon>
        <taxon>Leptothoe kymatousa</taxon>
    </lineage>
</organism>
<evidence type="ECO:0000256" key="11">
    <source>
        <dbReference type="HAMAP-Rule" id="MF_00303"/>
    </source>
</evidence>
<dbReference type="Gene3D" id="3.30.70.1050">
    <property type="entry name" value="Trigger factor ribosome-binding domain"/>
    <property type="match status" value="1"/>
</dbReference>
<evidence type="ECO:0000256" key="9">
    <source>
        <dbReference type="ARBA" id="ARBA00023306"/>
    </source>
</evidence>
<keyword evidence="8 11" id="KW-0413">Isomerase</keyword>
<reference evidence="17 18" key="1">
    <citation type="journal article" date="2021" name="Mar. Drugs">
        <title>Genome Reduction and Secondary Metabolism of the Marine Sponge-Associated Cyanobacterium Leptothoe.</title>
        <authorList>
            <person name="Konstantinou D."/>
            <person name="Popin R.V."/>
            <person name="Fewer D.P."/>
            <person name="Sivonen K."/>
            <person name="Gkelis S."/>
        </authorList>
    </citation>
    <scope>NUCLEOTIDE SEQUENCE [LARGE SCALE GENOMIC DNA]</scope>
    <source>
        <strain evidence="17 18">TAU-MAC 1615</strain>
    </source>
</reference>
<evidence type="ECO:0000256" key="7">
    <source>
        <dbReference type="ARBA" id="ARBA00023186"/>
    </source>
</evidence>
<evidence type="ECO:0000313" key="17">
    <source>
        <dbReference type="EMBL" id="MBT9310752.1"/>
    </source>
</evidence>
<comment type="domain">
    <text evidence="11">Consists of 3 domains; the N-terminus binds the ribosome, the middle domain has PPIase activity, while the C-terminus has intrinsic chaperone activity on its own.</text>
</comment>
<dbReference type="Proteomes" id="UP001196661">
    <property type="component" value="Unassembled WGS sequence"/>
</dbReference>
<dbReference type="RefSeq" id="WP_215616659.1">
    <property type="nucleotide sequence ID" value="NZ_JADOER010000002.1"/>
</dbReference>
<evidence type="ECO:0000256" key="8">
    <source>
        <dbReference type="ARBA" id="ARBA00023235"/>
    </source>
</evidence>
<dbReference type="InterPro" id="IPR046357">
    <property type="entry name" value="PPIase_dom_sf"/>
</dbReference>
<dbReference type="InterPro" id="IPR036611">
    <property type="entry name" value="Trigger_fac_ribosome-bd_sf"/>
</dbReference>
<dbReference type="PROSITE" id="PS50059">
    <property type="entry name" value="FKBP_PPIASE"/>
    <property type="match status" value="1"/>
</dbReference>
<dbReference type="PANTHER" id="PTHR30560:SF3">
    <property type="entry name" value="TRIGGER FACTOR-LIKE PROTEIN TIG, CHLOROPLASTIC"/>
    <property type="match status" value="1"/>
</dbReference>
<dbReference type="Gene3D" id="3.10.50.40">
    <property type="match status" value="1"/>
</dbReference>
<keyword evidence="14" id="KW-0175">Coiled coil</keyword>
<feature type="domain" description="PPIase FKBP-type" evidence="16">
    <location>
        <begin position="169"/>
        <end position="234"/>
    </location>
</feature>
<name>A0ABS5XYP4_9CYAN</name>
<dbReference type="InterPro" id="IPR005215">
    <property type="entry name" value="Trig_fac"/>
</dbReference>
<feature type="coiled-coil region" evidence="14">
    <location>
        <begin position="265"/>
        <end position="299"/>
    </location>
</feature>
<dbReference type="EC" id="5.2.1.8" evidence="3 11"/>
<dbReference type="HAMAP" id="MF_00303">
    <property type="entry name" value="Trigger_factor_Tig"/>
    <property type="match status" value="1"/>
</dbReference>
<proteinExistence type="inferred from homology"/>
<comment type="subcellular location">
    <subcellularLocation>
        <location evidence="11">Cytoplasm</location>
    </subcellularLocation>
    <text evidence="11">About half TF is bound to the ribosome near the polypeptide exit tunnel while the other half is free in the cytoplasm.</text>
</comment>
<evidence type="ECO:0000259" key="16">
    <source>
        <dbReference type="PROSITE" id="PS50059"/>
    </source>
</evidence>
<gene>
    <name evidence="11" type="primary">tig</name>
    <name evidence="17" type="ORF">IXB28_00910</name>
</gene>
<dbReference type="PIRSF" id="PIRSF003095">
    <property type="entry name" value="Trigger_factor"/>
    <property type="match status" value="1"/>
</dbReference>
<keyword evidence="5 11" id="KW-0132">Cell division</keyword>
<dbReference type="Pfam" id="PF05698">
    <property type="entry name" value="Trigger_C"/>
    <property type="match status" value="1"/>
</dbReference>
<dbReference type="Pfam" id="PF00254">
    <property type="entry name" value="FKBP_C"/>
    <property type="match status" value="1"/>
</dbReference>
<keyword evidence="7 11" id="KW-0143">Chaperone</keyword>
<dbReference type="EMBL" id="JADOER010000002">
    <property type="protein sequence ID" value="MBT9310752.1"/>
    <property type="molecule type" value="Genomic_DNA"/>
</dbReference>
<dbReference type="Pfam" id="PF05697">
    <property type="entry name" value="Trigger_N"/>
    <property type="match status" value="1"/>
</dbReference>
<evidence type="ECO:0000256" key="13">
    <source>
        <dbReference type="RuleBase" id="RU003914"/>
    </source>
</evidence>
<evidence type="ECO:0000256" key="6">
    <source>
        <dbReference type="ARBA" id="ARBA00023110"/>
    </source>
</evidence>
<feature type="compositionally biased region" description="Acidic residues" evidence="15">
    <location>
        <begin position="440"/>
        <end position="459"/>
    </location>
</feature>
<dbReference type="InterPro" id="IPR008881">
    <property type="entry name" value="Trigger_fac_ribosome-bd_bac"/>
</dbReference>
<comment type="function">
    <text evidence="11">Involved in protein export. Acts as a chaperone by maintaining the newly synthesized protein in an open conformation. Functions as a peptidyl-prolyl cis-trans isomerase.</text>
</comment>
<dbReference type="InterPro" id="IPR027304">
    <property type="entry name" value="Trigger_fact/SurA_dom_sf"/>
</dbReference>
<evidence type="ECO:0000256" key="2">
    <source>
        <dbReference type="ARBA" id="ARBA00005464"/>
    </source>
</evidence>
<keyword evidence="18" id="KW-1185">Reference proteome</keyword>
<keyword evidence="11" id="KW-0963">Cytoplasm</keyword>
<sequence length="459" mass="51207">MKVTQERLPDSQVGLEIEVPGDISKQTYEQTLRKYMKTANIPGFRKGKVPRQILIQQLGATRLKAAALEELVQTAIDKAIAQEKIDALGNYQLISQFENLIETFEPGKVLTISASVDVPPEASLKQYKELSVKAEEILYDAARITETLEGYQQNLASLVPIEDRAAQENDVAIVDFVGKVAEEGKEPEEFEGGSAKEFQVEIKEGRFIPGFVEGIVGMELGQTKDVEVTFPEEYPQDELAGKPAIFSITLNDLKERELPDLDDDLAQEVSEFETLDELKKSLEERFQKEAQDATRANTEKALLDELVTYLDVEIPKTLLLREVDHIVTQTVMQLSNQGIDINKFLTKELVENMRENAKPEATDRLRRTLALGEVAKQESISVDDEAVAARMGEMMAEVDDPTKIDPDRLKQVVNEDLLKEKILGWLAESATVELVPEGSLSDDEAEAPDNGDAKEEEAE</sequence>
<evidence type="ECO:0000256" key="1">
    <source>
        <dbReference type="ARBA" id="ARBA00000971"/>
    </source>
</evidence>
<dbReference type="InterPro" id="IPR001179">
    <property type="entry name" value="PPIase_FKBP_dom"/>
</dbReference>
<accession>A0ABS5XYP4</accession>
<protein>
    <recommendedName>
        <fullName evidence="4 11">Trigger factor</fullName>
        <shortName evidence="11">TF</shortName>
        <ecNumber evidence="3 11">5.2.1.8</ecNumber>
    </recommendedName>
    <alternativeName>
        <fullName evidence="10 11">PPIase</fullName>
    </alternativeName>
</protein>
<dbReference type="Gene3D" id="1.10.3120.10">
    <property type="entry name" value="Trigger factor, C-terminal domain"/>
    <property type="match status" value="1"/>
</dbReference>
<dbReference type="SUPFAM" id="SSF102735">
    <property type="entry name" value="Trigger factor ribosome-binding domain"/>
    <property type="match status" value="1"/>
</dbReference>
<evidence type="ECO:0000313" key="18">
    <source>
        <dbReference type="Proteomes" id="UP001196661"/>
    </source>
</evidence>
<evidence type="ECO:0000256" key="14">
    <source>
        <dbReference type="SAM" id="Coils"/>
    </source>
</evidence>
<evidence type="ECO:0000256" key="4">
    <source>
        <dbReference type="ARBA" id="ARBA00016902"/>
    </source>
</evidence>
<evidence type="ECO:0000256" key="5">
    <source>
        <dbReference type="ARBA" id="ARBA00022618"/>
    </source>
</evidence>
<comment type="similarity">
    <text evidence="2 11 13">Belongs to the FKBP-type PPIase family. Tig subfamily.</text>
</comment>
<evidence type="ECO:0000256" key="10">
    <source>
        <dbReference type="ARBA" id="ARBA00029986"/>
    </source>
</evidence>
<evidence type="ECO:0000256" key="3">
    <source>
        <dbReference type="ARBA" id="ARBA00013194"/>
    </source>
</evidence>
<keyword evidence="6 11" id="KW-0697">Rotamase</keyword>
<dbReference type="InterPro" id="IPR037041">
    <property type="entry name" value="Trigger_fac_C_sf"/>
</dbReference>
<dbReference type="NCBIfam" id="TIGR00115">
    <property type="entry name" value="tig"/>
    <property type="match status" value="1"/>
</dbReference>
<dbReference type="InterPro" id="IPR008880">
    <property type="entry name" value="Trigger_fac_C"/>
</dbReference>
<keyword evidence="9 11" id="KW-0131">Cell cycle</keyword>